<dbReference type="InterPro" id="IPR037525">
    <property type="entry name" value="Velvet_dom"/>
</dbReference>
<dbReference type="PANTHER" id="PTHR33572">
    <property type="entry name" value="SPORE DEVELOPMENT REGULATOR VOSA"/>
    <property type="match status" value="1"/>
</dbReference>
<feature type="non-terminal residue" evidence="8">
    <location>
        <position position="370"/>
    </location>
</feature>
<dbReference type="PROSITE" id="PS51821">
    <property type="entry name" value="VELVET"/>
    <property type="match status" value="1"/>
</dbReference>
<evidence type="ECO:0000313" key="9">
    <source>
        <dbReference type="Proteomes" id="UP000250266"/>
    </source>
</evidence>
<evidence type="ECO:0000259" key="7">
    <source>
        <dbReference type="PROSITE" id="PS51821"/>
    </source>
</evidence>
<feature type="region of interest" description="Disordered" evidence="6">
    <location>
        <begin position="1"/>
        <end position="45"/>
    </location>
</feature>
<dbReference type="AlphaFoldDB" id="A0A8E2EEH3"/>
<comment type="subcellular location">
    <subcellularLocation>
        <location evidence="1">Nucleus</location>
    </subcellularLocation>
</comment>
<feature type="compositionally biased region" description="Polar residues" evidence="6">
    <location>
        <begin position="1"/>
        <end position="11"/>
    </location>
</feature>
<name>A0A8E2EEH3_9PEZI</name>
<evidence type="ECO:0000256" key="2">
    <source>
        <dbReference type="ARBA" id="ARBA00022969"/>
    </source>
</evidence>
<keyword evidence="9" id="KW-1185">Reference proteome</keyword>
<feature type="compositionally biased region" description="Polar residues" evidence="6">
    <location>
        <begin position="232"/>
        <end position="263"/>
    </location>
</feature>
<dbReference type="Gene3D" id="2.60.40.3960">
    <property type="entry name" value="Velvet domain"/>
    <property type="match status" value="1"/>
</dbReference>
<feature type="compositionally biased region" description="Polar residues" evidence="6">
    <location>
        <begin position="26"/>
        <end position="42"/>
    </location>
</feature>
<reference evidence="8 9" key="1">
    <citation type="journal article" date="2016" name="Nat. Commun.">
        <title>Ectomycorrhizal ecology is imprinted in the genome of the dominant symbiotic fungus Cenococcum geophilum.</title>
        <authorList>
            <consortium name="DOE Joint Genome Institute"/>
            <person name="Peter M."/>
            <person name="Kohler A."/>
            <person name="Ohm R.A."/>
            <person name="Kuo A."/>
            <person name="Krutzmann J."/>
            <person name="Morin E."/>
            <person name="Arend M."/>
            <person name="Barry K.W."/>
            <person name="Binder M."/>
            <person name="Choi C."/>
            <person name="Clum A."/>
            <person name="Copeland A."/>
            <person name="Grisel N."/>
            <person name="Haridas S."/>
            <person name="Kipfer T."/>
            <person name="LaButti K."/>
            <person name="Lindquist E."/>
            <person name="Lipzen A."/>
            <person name="Maire R."/>
            <person name="Meier B."/>
            <person name="Mihaltcheva S."/>
            <person name="Molinier V."/>
            <person name="Murat C."/>
            <person name="Poggeler S."/>
            <person name="Quandt C.A."/>
            <person name="Sperisen C."/>
            <person name="Tritt A."/>
            <person name="Tisserant E."/>
            <person name="Crous P.W."/>
            <person name="Henrissat B."/>
            <person name="Nehls U."/>
            <person name="Egli S."/>
            <person name="Spatafora J.W."/>
            <person name="Grigoriev I.V."/>
            <person name="Martin F.M."/>
        </authorList>
    </citation>
    <scope>NUCLEOTIDE SEQUENCE [LARGE SCALE GENOMIC DNA]</scope>
    <source>
        <strain evidence="8 9">CBS 459.81</strain>
    </source>
</reference>
<proteinExistence type="predicted"/>
<feature type="domain" description="Velvet" evidence="7">
    <location>
        <begin position="42"/>
        <end position="214"/>
    </location>
</feature>
<evidence type="ECO:0000256" key="6">
    <source>
        <dbReference type="SAM" id="MobiDB-lite"/>
    </source>
</evidence>
<feature type="region of interest" description="Disordered" evidence="6">
    <location>
        <begin position="220"/>
        <end position="297"/>
    </location>
</feature>
<dbReference type="GO" id="GO:0005634">
    <property type="term" value="C:nucleus"/>
    <property type="evidence" value="ECO:0007669"/>
    <property type="project" value="UniProtKB-SubCell"/>
</dbReference>
<evidence type="ECO:0000256" key="3">
    <source>
        <dbReference type="ARBA" id="ARBA00023015"/>
    </source>
</evidence>
<dbReference type="OrthoDB" id="5599552at2759"/>
<keyword evidence="5" id="KW-0539">Nucleus</keyword>
<keyword evidence="3" id="KW-0805">Transcription regulation</keyword>
<dbReference type="InterPro" id="IPR021740">
    <property type="entry name" value="Velvet"/>
</dbReference>
<sequence>MYNFTQPSYPSVASGPVLSRYDRRSPQGSNSITVRPSTNHTTPSHDIDLKLRQEPREALVTTEGKEKARKPVDPPPIIQLSVRPTADPSQHFLQSPYLFMCTSLYKPDKDEAWEGNGNKSLAGSLVSSLHRLKDTNNKDGGFFVFGDISVKVQGTFRLHFSLFDLRKDSHDVVYLGSITSEPFRVLLPKDFKGMDESTYLSRAFSDQGVRLRLRKEPRAMMGGNKRPYSYTVGDSGQSNAPLAARPNTNIDAYSYQDDLSQSPAKRYRPSGDLDENERKDHYPDHSTAGFPSTYGNSQYPVRQPSYSGMSTLAGQAMTPYPSFGAYTAGGTPPYPFRPNIGGASSYISDSLLPTTGAGAMSSQSRFPEYN</sequence>
<keyword evidence="4" id="KW-0804">Transcription</keyword>
<organism evidence="8 9">
    <name type="scientific">Lepidopterella palustris CBS 459.81</name>
    <dbReference type="NCBI Taxonomy" id="1314670"/>
    <lineage>
        <taxon>Eukaryota</taxon>
        <taxon>Fungi</taxon>
        <taxon>Dikarya</taxon>
        <taxon>Ascomycota</taxon>
        <taxon>Pezizomycotina</taxon>
        <taxon>Dothideomycetes</taxon>
        <taxon>Pleosporomycetidae</taxon>
        <taxon>Mytilinidiales</taxon>
        <taxon>Argynnaceae</taxon>
        <taxon>Lepidopterella</taxon>
    </lineage>
</organism>
<evidence type="ECO:0000256" key="1">
    <source>
        <dbReference type="ARBA" id="ARBA00004123"/>
    </source>
</evidence>
<evidence type="ECO:0000313" key="8">
    <source>
        <dbReference type="EMBL" id="OCK82316.1"/>
    </source>
</evidence>
<accession>A0A8E2EEH3</accession>
<dbReference type="InterPro" id="IPR038491">
    <property type="entry name" value="Velvet_dom_sf"/>
</dbReference>
<dbReference type="Pfam" id="PF11754">
    <property type="entry name" value="Velvet"/>
    <property type="match status" value="2"/>
</dbReference>
<evidence type="ECO:0000256" key="4">
    <source>
        <dbReference type="ARBA" id="ARBA00023163"/>
    </source>
</evidence>
<gene>
    <name evidence="8" type="ORF">K432DRAFT_293506</name>
</gene>
<dbReference type="GO" id="GO:0030435">
    <property type="term" value="P:sporulation resulting in formation of a cellular spore"/>
    <property type="evidence" value="ECO:0007669"/>
    <property type="project" value="UniProtKB-KW"/>
</dbReference>
<protein>
    <recommendedName>
        <fullName evidence="7">Velvet domain-containing protein</fullName>
    </recommendedName>
</protein>
<keyword evidence="2" id="KW-0749">Sporulation</keyword>
<evidence type="ECO:0000256" key="5">
    <source>
        <dbReference type="ARBA" id="ARBA00023242"/>
    </source>
</evidence>
<dbReference type="PANTHER" id="PTHR33572:SF18">
    <property type="entry name" value="SPORE DEVELOPMENT REGULATOR VOSA"/>
    <property type="match status" value="1"/>
</dbReference>
<dbReference type="Proteomes" id="UP000250266">
    <property type="component" value="Unassembled WGS sequence"/>
</dbReference>
<dbReference type="EMBL" id="KV744892">
    <property type="protein sequence ID" value="OCK82316.1"/>
    <property type="molecule type" value="Genomic_DNA"/>
</dbReference>